<dbReference type="GO" id="GO:0006366">
    <property type="term" value="P:transcription by RNA polymerase II"/>
    <property type="evidence" value="ECO:0007669"/>
    <property type="project" value="EnsemblFungi"/>
</dbReference>
<name>A0A1E4TEU3_9ASCO</name>
<dbReference type="InterPro" id="IPR009072">
    <property type="entry name" value="Histone-fold"/>
</dbReference>
<dbReference type="OrthoDB" id="66982at2759"/>
<feature type="region of interest" description="Disordered" evidence="7">
    <location>
        <begin position="93"/>
        <end position="129"/>
    </location>
</feature>
<dbReference type="AlphaFoldDB" id="A0A1E4TEU3"/>
<dbReference type="CDD" id="cd22926">
    <property type="entry name" value="HFD_SPT3"/>
    <property type="match status" value="1"/>
</dbReference>
<evidence type="ECO:0000256" key="6">
    <source>
        <dbReference type="ARBA" id="ARBA00061274"/>
    </source>
</evidence>
<dbReference type="GO" id="GO:0000124">
    <property type="term" value="C:SAGA complex"/>
    <property type="evidence" value="ECO:0007669"/>
    <property type="project" value="EnsemblFungi"/>
</dbReference>
<evidence type="ECO:0000256" key="3">
    <source>
        <dbReference type="ARBA" id="ARBA00023159"/>
    </source>
</evidence>
<keyword evidence="2" id="KW-0805">Transcription regulation</keyword>
<keyword evidence="9" id="KW-1185">Reference proteome</keyword>
<organism evidence="8 9">
    <name type="scientific">Tortispora caseinolytica NRRL Y-17796</name>
    <dbReference type="NCBI Taxonomy" id="767744"/>
    <lineage>
        <taxon>Eukaryota</taxon>
        <taxon>Fungi</taxon>
        <taxon>Dikarya</taxon>
        <taxon>Ascomycota</taxon>
        <taxon>Saccharomycotina</taxon>
        <taxon>Trigonopsidomycetes</taxon>
        <taxon>Trigonopsidales</taxon>
        <taxon>Trigonopsidaceae</taxon>
        <taxon>Tortispora</taxon>
    </lineage>
</organism>
<keyword evidence="3" id="KW-0010">Activator</keyword>
<dbReference type="EMBL" id="KV453842">
    <property type="protein sequence ID" value="ODV90291.1"/>
    <property type="molecule type" value="Genomic_DNA"/>
</dbReference>
<dbReference type="GO" id="GO:0003712">
    <property type="term" value="F:transcription coregulator activity"/>
    <property type="evidence" value="ECO:0007669"/>
    <property type="project" value="EnsemblFungi"/>
</dbReference>
<sequence>MDKDKYKYKVEIQQMMFVAGEVNDPIPETTALIEDIVRSQVIEILSQAWQLASRRGARSISTEDLMFQIRHDKAKVSRLRTFLDWKDVRKRAKSQQDGGDADMVEEEEDEEELAAGDVAPGKRAAAGTAQTRKKKSLRLSWEIACMFPERVPEQDDDDEDLDDKEENLATMVRLKVADERTRKMTREEYVHWSECRQASFTYRKAKRFREWARTAQIVEGRLNDDIMDILGFLTFEMVAILTEEALLVGAIEHKQCESPDRKPHDHFLFSGPEKQVSAIEPRHVRQAFHRIQDRNSRSHIMRNFSGGLVKSKTQII</sequence>
<dbReference type="GO" id="GO:0007124">
    <property type="term" value="P:pseudohyphal growth"/>
    <property type="evidence" value="ECO:0007669"/>
    <property type="project" value="EnsemblFungi"/>
</dbReference>
<gene>
    <name evidence="8" type="ORF">CANCADRAFT_2023</name>
</gene>
<evidence type="ECO:0000256" key="7">
    <source>
        <dbReference type="SAM" id="MobiDB-lite"/>
    </source>
</evidence>
<keyword evidence="4" id="KW-0804">Transcription</keyword>
<dbReference type="InterPro" id="IPR003195">
    <property type="entry name" value="TFIID_TAF13"/>
</dbReference>
<dbReference type="GO" id="GO:0046695">
    <property type="term" value="C:SLIK (SAGA-like) complex"/>
    <property type="evidence" value="ECO:0007669"/>
    <property type="project" value="EnsemblFungi"/>
</dbReference>
<dbReference type="Proteomes" id="UP000095023">
    <property type="component" value="Unassembled WGS sequence"/>
</dbReference>
<comment type="similarity">
    <text evidence="6">Belongs to the SPT3 family.</text>
</comment>
<dbReference type="GO" id="GO:0046982">
    <property type="term" value="F:protein heterodimerization activity"/>
    <property type="evidence" value="ECO:0007669"/>
    <property type="project" value="InterPro"/>
</dbReference>
<evidence type="ECO:0000313" key="8">
    <source>
        <dbReference type="EMBL" id="ODV90291.1"/>
    </source>
</evidence>
<dbReference type="Gene3D" id="1.10.20.10">
    <property type="entry name" value="Histone, subunit A"/>
    <property type="match status" value="1"/>
</dbReference>
<evidence type="ECO:0000256" key="1">
    <source>
        <dbReference type="ARBA" id="ARBA00004123"/>
    </source>
</evidence>
<reference evidence="9" key="1">
    <citation type="submission" date="2016-02" db="EMBL/GenBank/DDBJ databases">
        <title>Comparative genomics of biotechnologically important yeasts.</title>
        <authorList>
            <consortium name="DOE Joint Genome Institute"/>
            <person name="Riley R."/>
            <person name="Haridas S."/>
            <person name="Wolfe K.H."/>
            <person name="Lopes M.R."/>
            <person name="Hittinger C.T."/>
            <person name="Goker M."/>
            <person name="Salamov A."/>
            <person name="Wisecaver J."/>
            <person name="Long T.M."/>
            <person name="Aerts A.L."/>
            <person name="Barry K."/>
            <person name="Choi C."/>
            <person name="Clum A."/>
            <person name="Coughlan A.Y."/>
            <person name="Deshpande S."/>
            <person name="Douglass A.P."/>
            <person name="Hanson S.J."/>
            <person name="Klenk H.-P."/>
            <person name="Labutti K."/>
            <person name="Lapidus A."/>
            <person name="Lindquist E."/>
            <person name="Lipzen A."/>
            <person name="Meier-Kolthoff J.P."/>
            <person name="Ohm R.A."/>
            <person name="Otillar R.P."/>
            <person name="Pangilinan J."/>
            <person name="Peng Y."/>
            <person name="Rokas A."/>
            <person name="Rosa C.A."/>
            <person name="Scheuner C."/>
            <person name="Sibirny A.A."/>
            <person name="Slot J.C."/>
            <person name="Stielow J.B."/>
            <person name="Sun H."/>
            <person name="Kurtzman C.P."/>
            <person name="Blackwell M."/>
            <person name="Jeffries T.W."/>
            <person name="Grigoriev I.V."/>
        </authorList>
    </citation>
    <scope>NUCLEOTIDE SEQUENCE [LARGE SCALE GENOMIC DNA]</scope>
    <source>
        <strain evidence="9">NRRL Y-17796</strain>
    </source>
</reference>
<evidence type="ECO:0000313" key="9">
    <source>
        <dbReference type="Proteomes" id="UP000095023"/>
    </source>
</evidence>
<feature type="compositionally biased region" description="Acidic residues" evidence="7">
    <location>
        <begin position="99"/>
        <end position="114"/>
    </location>
</feature>
<comment type="subcellular location">
    <subcellularLocation>
        <location evidence="1">Nucleus</location>
    </subcellularLocation>
</comment>
<dbReference type="GO" id="GO:0006357">
    <property type="term" value="P:regulation of transcription by RNA polymerase II"/>
    <property type="evidence" value="ECO:0007669"/>
    <property type="project" value="EnsemblFungi"/>
</dbReference>
<dbReference type="PANTHER" id="PTHR11380:SF16">
    <property type="entry name" value="TRANSCRIPTION INITIATION PROTEIN SPT3 HOMOLOG"/>
    <property type="match status" value="1"/>
</dbReference>
<evidence type="ECO:0000256" key="4">
    <source>
        <dbReference type="ARBA" id="ARBA00023163"/>
    </source>
</evidence>
<dbReference type="PANTHER" id="PTHR11380">
    <property type="entry name" value="TRANSCRIPTION INITIATION FACTOR TFIID/SUPT3-RELATED"/>
    <property type="match status" value="1"/>
</dbReference>
<keyword evidence="5" id="KW-0539">Nucleus</keyword>
<proteinExistence type="inferred from homology"/>
<dbReference type="Pfam" id="PF02269">
    <property type="entry name" value="TFIID-18kDa"/>
    <property type="match status" value="1"/>
</dbReference>
<evidence type="ECO:0000256" key="5">
    <source>
        <dbReference type="ARBA" id="ARBA00023242"/>
    </source>
</evidence>
<dbReference type="GO" id="GO:0005829">
    <property type="term" value="C:cytosol"/>
    <property type="evidence" value="ECO:0007669"/>
    <property type="project" value="EnsemblFungi"/>
</dbReference>
<dbReference type="GO" id="GO:0001403">
    <property type="term" value="P:invasive growth in response to glucose limitation"/>
    <property type="evidence" value="ECO:0007669"/>
    <property type="project" value="EnsemblFungi"/>
</dbReference>
<protein>
    <submittedName>
        <fullName evidence="8">Uncharacterized protein</fullName>
    </submittedName>
</protein>
<dbReference type="GO" id="GO:0006325">
    <property type="term" value="P:chromatin organization"/>
    <property type="evidence" value="ECO:0007669"/>
    <property type="project" value="EnsemblFungi"/>
</dbReference>
<evidence type="ECO:0000256" key="2">
    <source>
        <dbReference type="ARBA" id="ARBA00023015"/>
    </source>
</evidence>
<dbReference type="GO" id="GO:0005634">
    <property type="term" value="C:nucleus"/>
    <property type="evidence" value="ECO:0007669"/>
    <property type="project" value="UniProtKB-SubCell"/>
</dbReference>
<accession>A0A1E4TEU3</accession>
<dbReference type="FunFam" id="1.10.20.10:FF:000023">
    <property type="entry name" value="transcription initiation protein SPT3 homolog"/>
    <property type="match status" value="1"/>
</dbReference>
<dbReference type="SUPFAM" id="SSF47113">
    <property type="entry name" value="Histone-fold"/>
    <property type="match status" value="1"/>
</dbReference>